<feature type="region of interest" description="Disordered" evidence="1">
    <location>
        <begin position="76"/>
        <end position="120"/>
    </location>
</feature>
<feature type="compositionally biased region" description="Basic and acidic residues" evidence="1">
    <location>
        <begin position="105"/>
        <end position="120"/>
    </location>
</feature>
<dbReference type="EMBL" id="BLXT01003580">
    <property type="protein sequence ID" value="GFO02376.1"/>
    <property type="molecule type" value="Genomic_DNA"/>
</dbReference>
<evidence type="ECO:0000313" key="3">
    <source>
        <dbReference type="EMBL" id="GFO02376.1"/>
    </source>
</evidence>
<evidence type="ECO:0000313" key="4">
    <source>
        <dbReference type="Proteomes" id="UP000735302"/>
    </source>
</evidence>
<feature type="compositionally biased region" description="Basic and acidic residues" evidence="1">
    <location>
        <begin position="155"/>
        <end position="169"/>
    </location>
</feature>
<sequence length="205" mass="22102">MRFCSFLRRVGIVIHAIGLLMFLLGFMTVNWVKMPYRRGSAGLWQICLTRPSYNSTDNSTSRDISNTTSVVVTMKGIFSSPPPNAKEESNSPPGFTSMKPSSSGPRDRRDAEDRTDDRFVKNDTYDMDFISTDGSVNDVSGVNGASGVIGASGVGKEEPGQAKTHKLEGTEGSDVGDVTIIYTPPDLNLDSDGCWKYGVAAVDGT</sequence>
<feature type="transmembrane region" description="Helical" evidence="2">
    <location>
        <begin position="12"/>
        <end position="32"/>
    </location>
</feature>
<keyword evidence="4" id="KW-1185">Reference proteome</keyword>
<dbReference type="Proteomes" id="UP000735302">
    <property type="component" value="Unassembled WGS sequence"/>
</dbReference>
<feature type="compositionally biased region" description="Polar residues" evidence="1">
    <location>
        <begin position="90"/>
        <end position="104"/>
    </location>
</feature>
<keyword evidence="2" id="KW-0472">Membrane</keyword>
<keyword evidence="2" id="KW-1133">Transmembrane helix</keyword>
<protein>
    <submittedName>
        <fullName evidence="3">Uncharacterized protein</fullName>
    </submittedName>
</protein>
<organism evidence="3 4">
    <name type="scientific">Plakobranchus ocellatus</name>
    <dbReference type="NCBI Taxonomy" id="259542"/>
    <lineage>
        <taxon>Eukaryota</taxon>
        <taxon>Metazoa</taxon>
        <taxon>Spiralia</taxon>
        <taxon>Lophotrochozoa</taxon>
        <taxon>Mollusca</taxon>
        <taxon>Gastropoda</taxon>
        <taxon>Heterobranchia</taxon>
        <taxon>Euthyneura</taxon>
        <taxon>Panpulmonata</taxon>
        <taxon>Sacoglossa</taxon>
        <taxon>Placobranchoidea</taxon>
        <taxon>Plakobranchidae</taxon>
        <taxon>Plakobranchus</taxon>
    </lineage>
</organism>
<comment type="caution">
    <text evidence="3">The sequence shown here is derived from an EMBL/GenBank/DDBJ whole genome shotgun (WGS) entry which is preliminary data.</text>
</comment>
<accession>A0AAV4A2I2</accession>
<name>A0AAV4A2I2_9GAST</name>
<evidence type="ECO:0000256" key="1">
    <source>
        <dbReference type="SAM" id="MobiDB-lite"/>
    </source>
</evidence>
<reference evidence="3 4" key="1">
    <citation type="journal article" date="2021" name="Elife">
        <title>Chloroplast acquisition without the gene transfer in kleptoplastic sea slugs, Plakobranchus ocellatus.</title>
        <authorList>
            <person name="Maeda T."/>
            <person name="Takahashi S."/>
            <person name="Yoshida T."/>
            <person name="Shimamura S."/>
            <person name="Takaki Y."/>
            <person name="Nagai Y."/>
            <person name="Toyoda A."/>
            <person name="Suzuki Y."/>
            <person name="Arimoto A."/>
            <person name="Ishii H."/>
            <person name="Satoh N."/>
            <person name="Nishiyama T."/>
            <person name="Hasebe M."/>
            <person name="Maruyama T."/>
            <person name="Minagawa J."/>
            <person name="Obokata J."/>
            <person name="Shigenobu S."/>
        </authorList>
    </citation>
    <scope>NUCLEOTIDE SEQUENCE [LARGE SCALE GENOMIC DNA]</scope>
</reference>
<dbReference type="AlphaFoldDB" id="A0AAV4A2I2"/>
<evidence type="ECO:0000256" key="2">
    <source>
        <dbReference type="SAM" id="Phobius"/>
    </source>
</evidence>
<feature type="region of interest" description="Disordered" evidence="1">
    <location>
        <begin position="150"/>
        <end position="177"/>
    </location>
</feature>
<proteinExistence type="predicted"/>
<keyword evidence="2" id="KW-0812">Transmembrane</keyword>
<gene>
    <name evidence="3" type="ORF">PoB_002888100</name>
</gene>